<name>A0A8S5NHR2_9CAUD</name>
<dbReference type="EMBL" id="BK015164">
    <property type="protein sequence ID" value="DAD93659.1"/>
    <property type="molecule type" value="Genomic_DNA"/>
</dbReference>
<evidence type="ECO:0000313" key="1">
    <source>
        <dbReference type="EMBL" id="DAD93659.1"/>
    </source>
</evidence>
<proteinExistence type="predicted"/>
<accession>A0A8S5NHR2</accession>
<sequence length="37" mass="4672">MKNIGKWPCYLLGLERYMCYRKEHRDAQKQKNKQKER</sequence>
<organism evidence="1">
    <name type="scientific">Siphoviridae sp. ctLmu1</name>
    <dbReference type="NCBI Taxonomy" id="2826253"/>
    <lineage>
        <taxon>Viruses</taxon>
        <taxon>Duplodnaviria</taxon>
        <taxon>Heunggongvirae</taxon>
        <taxon>Uroviricota</taxon>
        <taxon>Caudoviricetes</taxon>
    </lineage>
</organism>
<protein>
    <submittedName>
        <fullName evidence="1">Uncharacterized protein</fullName>
    </submittedName>
</protein>
<reference evidence="1" key="1">
    <citation type="journal article" date="2021" name="Proc. Natl. Acad. Sci. U.S.A.">
        <title>A Catalog of Tens of Thousands of Viruses from Human Metagenomes Reveals Hidden Associations with Chronic Diseases.</title>
        <authorList>
            <person name="Tisza M.J."/>
            <person name="Buck C.B."/>
        </authorList>
    </citation>
    <scope>NUCLEOTIDE SEQUENCE</scope>
    <source>
        <strain evidence="1">CtLmu1</strain>
    </source>
</reference>